<comment type="subcellular location">
    <subcellularLocation>
        <location evidence="1">Secreted</location>
    </subcellularLocation>
</comment>
<evidence type="ECO:0000313" key="5">
    <source>
        <dbReference type="Proteomes" id="UP001238450"/>
    </source>
</evidence>
<dbReference type="Pfam" id="PF26595">
    <property type="entry name" value="A_ENA"/>
    <property type="match status" value="1"/>
</dbReference>
<comment type="caution">
    <text evidence="4">The sequence shown here is derived from an EMBL/GenBank/DDBJ whole genome shotgun (WGS) entry which is preliminary data.</text>
</comment>
<protein>
    <recommendedName>
        <fullName evidence="6">Collagen triple helix repeat-containing protein</fullName>
    </recommendedName>
</protein>
<dbReference type="Pfam" id="PF01391">
    <property type="entry name" value="Collagen"/>
    <property type="match status" value="1"/>
</dbReference>
<evidence type="ECO:0000313" key="4">
    <source>
        <dbReference type="EMBL" id="MDQ0418022.1"/>
    </source>
</evidence>
<dbReference type="PANTHER" id="PTHR15427">
    <property type="entry name" value="EMILIN ELASTIN MICROFIBRIL INTERFACE-LOCATED PROTEIN ELASTIN MICROFIBRIL INTERFACER"/>
    <property type="match status" value="1"/>
</dbReference>
<dbReference type="Gene3D" id="2.60.120.40">
    <property type="match status" value="1"/>
</dbReference>
<dbReference type="InterPro" id="IPR008160">
    <property type="entry name" value="Collagen"/>
</dbReference>
<dbReference type="InterPro" id="IPR058705">
    <property type="entry name" value="A_ENA"/>
</dbReference>
<feature type="compositionally biased region" description="Low complexity" evidence="3">
    <location>
        <begin position="135"/>
        <end position="155"/>
    </location>
</feature>
<evidence type="ECO:0000256" key="2">
    <source>
        <dbReference type="ARBA" id="ARBA00022525"/>
    </source>
</evidence>
<evidence type="ECO:0008006" key="6">
    <source>
        <dbReference type="Google" id="ProtNLM"/>
    </source>
</evidence>
<feature type="compositionally biased region" description="Pro residues" evidence="3">
    <location>
        <begin position="106"/>
        <end position="125"/>
    </location>
</feature>
<dbReference type="EMBL" id="JAUSUV010000009">
    <property type="protein sequence ID" value="MDQ0418022.1"/>
    <property type="molecule type" value="Genomic_DNA"/>
</dbReference>
<feature type="region of interest" description="Disordered" evidence="3">
    <location>
        <begin position="100"/>
        <end position="157"/>
    </location>
</feature>
<name>A0AAJ1TK65_9BACL</name>
<organism evidence="4 5">
    <name type="scientific">Croceifilum oryzae</name>
    <dbReference type="NCBI Taxonomy" id="1553429"/>
    <lineage>
        <taxon>Bacteria</taxon>
        <taxon>Bacillati</taxon>
        <taxon>Bacillota</taxon>
        <taxon>Bacilli</taxon>
        <taxon>Bacillales</taxon>
        <taxon>Thermoactinomycetaceae</taxon>
        <taxon>Croceifilum</taxon>
    </lineage>
</organism>
<evidence type="ECO:0000256" key="1">
    <source>
        <dbReference type="ARBA" id="ARBA00004613"/>
    </source>
</evidence>
<proteinExistence type="predicted"/>
<dbReference type="InterPro" id="IPR050392">
    <property type="entry name" value="Collagen/C1q_domain"/>
</dbReference>
<keyword evidence="2" id="KW-0964">Secreted</keyword>
<dbReference type="InterPro" id="IPR008983">
    <property type="entry name" value="Tumour_necrosis_fac-like_dom"/>
</dbReference>
<dbReference type="AlphaFoldDB" id="A0AAJ1TK65"/>
<evidence type="ECO:0000256" key="3">
    <source>
        <dbReference type="SAM" id="MobiDB-lite"/>
    </source>
</evidence>
<keyword evidence="5" id="KW-1185">Reference proteome</keyword>
<dbReference type="Proteomes" id="UP001238450">
    <property type="component" value="Unassembled WGS sequence"/>
</dbReference>
<dbReference type="PANTHER" id="PTHR15427:SF33">
    <property type="entry name" value="COLLAGEN IV NC1 DOMAIN-CONTAINING PROTEIN"/>
    <property type="match status" value="1"/>
</dbReference>
<sequence length="310" mass="31345">MSYPNIPNVSPNITVTRDDAINLLLSSIALEELGLSHIINAEGEKLQYVLGTLPGISSALNPSLTDLLVINESVRDTINVITKKEWILNEKLENVLEGAATSVGTPGPPGPQGPQGPGILGPPGPAGLIGPPGPAGLAGTSGPQGNQGPPGTPGSIAPVIPPSMAFLSLSTIATINSKEAIPFDTLIILQGADISFFPPSSSIGLQAGIYLVEYNATTEGFSVSEPISSTTPPTVGLRLGGVEIVPSRSGSSALADIVTLSGGAIISVDDISDLELINTNTGVGGLFGLINSIGSGNTVPAANIRIVKLD</sequence>
<accession>A0AAJ1TK65</accession>
<dbReference type="RefSeq" id="WP_307253420.1">
    <property type="nucleotide sequence ID" value="NZ_JAUSUV010000009.1"/>
</dbReference>
<gene>
    <name evidence="4" type="ORF">J2Z48_002211</name>
</gene>
<reference evidence="4 5" key="1">
    <citation type="submission" date="2023-07" db="EMBL/GenBank/DDBJ databases">
        <title>Genomic Encyclopedia of Type Strains, Phase IV (KMG-IV): sequencing the most valuable type-strain genomes for metagenomic binning, comparative biology and taxonomic classification.</title>
        <authorList>
            <person name="Goeker M."/>
        </authorList>
    </citation>
    <scope>NUCLEOTIDE SEQUENCE [LARGE SCALE GENOMIC DNA]</scope>
    <source>
        <strain evidence="4 5">DSM 46876</strain>
    </source>
</reference>